<dbReference type="GeneID" id="120273947"/>
<dbReference type="PANTHER" id="PTHR37216:SF1">
    <property type="entry name" value="EXPRESSED PROTEIN"/>
    <property type="match status" value="1"/>
</dbReference>
<gene>
    <name evidence="2" type="primary">LOC120273947</name>
</gene>
<dbReference type="PANTHER" id="PTHR37216">
    <property type="entry name" value="EXPRESSED PROTEIN"/>
    <property type="match status" value="1"/>
</dbReference>
<organism evidence="1 2">
    <name type="scientific">Dioscorea cayennensis subsp. rotundata</name>
    <name type="common">White Guinea yam</name>
    <name type="synonym">Dioscorea rotundata</name>
    <dbReference type="NCBI Taxonomy" id="55577"/>
    <lineage>
        <taxon>Eukaryota</taxon>
        <taxon>Viridiplantae</taxon>
        <taxon>Streptophyta</taxon>
        <taxon>Embryophyta</taxon>
        <taxon>Tracheophyta</taxon>
        <taxon>Spermatophyta</taxon>
        <taxon>Magnoliopsida</taxon>
        <taxon>Liliopsida</taxon>
        <taxon>Dioscoreales</taxon>
        <taxon>Dioscoreaceae</taxon>
        <taxon>Dioscorea</taxon>
    </lineage>
</organism>
<proteinExistence type="predicted"/>
<dbReference type="Proteomes" id="UP001515500">
    <property type="component" value="Chromosome 12"/>
</dbReference>
<protein>
    <submittedName>
        <fullName evidence="2">Uncharacterized protein LOC120273947</fullName>
    </submittedName>
</protein>
<dbReference type="AlphaFoldDB" id="A0AB40C9X6"/>
<dbReference type="RefSeq" id="XP_039136630.1">
    <property type="nucleotide sequence ID" value="XM_039280696.1"/>
</dbReference>
<accession>A0AB40C9X6</accession>
<evidence type="ECO:0000313" key="1">
    <source>
        <dbReference type="Proteomes" id="UP001515500"/>
    </source>
</evidence>
<name>A0AB40C9X6_DIOCR</name>
<reference evidence="2" key="1">
    <citation type="submission" date="2025-08" db="UniProtKB">
        <authorList>
            <consortium name="RefSeq"/>
        </authorList>
    </citation>
    <scope>IDENTIFICATION</scope>
</reference>
<keyword evidence="1" id="KW-1185">Reference proteome</keyword>
<dbReference type="InterPro" id="IPR057196">
    <property type="entry name" value="DUF7874"/>
</dbReference>
<dbReference type="Pfam" id="PF25284">
    <property type="entry name" value="DUF7874"/>
    <property type="match status" value="1"/>
</dbReference>
<evidence type="ECO:0000313" key="2">
    <source>
        <dbReference type="RefSeq" id="XP_039136630.1"/>
    </source>
</evidence>
<sequence>MGQAMNKLTSRKSDEHKDKNGLIKLIEDEINEYFKNNVTINSDTHFCHIVYEIIEKISKKSRAMLLELPEREKLSEAYRRFHTSGDFLTKKEFRDIITEVIKMDSLHVGQSAKDIFLGIFCAPMIALLAKRVLPGPTAYISDEVFIPAATSCSVLFLAKTNRL</sequence>